<sequence>MVDSIAKTLGAGSGIDIGSLVTSLVEAQYSVKSKQFENRAETLTSQISTVASLKSAMSGFSTALAGLVSGGSLATQVSSSNTGVVKATLIAGASVAGLNARIEVRSLTSGQSMATNAATPAGAHIGSGQIKVQFGSYAADENGIDTFIADATDLPAIDIAQTDGTLAGIAAKINGTAGLGLVASVVTDGTGERLVVKGPNGADKAFTLTATDDPADPGLAARINAATGTDGMARGSAAADARVAVDGIEFRRTSNTIQNLVPGVKLELQSVAPGTIVTLGTTAPTTALQQAVNDVIETFNELQKMVKAATDPATGPLARDPAAAELQRMLRNLTTTNLTGATDGSPASLASIGVVTNRDGSLSVDAGKLAKVLVANPAAVEKMFANGGTGASGKGLGAALAAISVRTTDRTYGLGASEARYSRAQTLLSDEQSRLADQQASTKTRLTQQFASMDSRVAAYRSTQAFLTQQVDAWNSGN</sequence>
<evidence type="ECO:0000313" key="9">
    <source>
        <dbReference type="Proteomes" id="UP001055580"/>
    </source>
</evidence>
<evidence type="ECO:0000259" key="7">
    <source>
        <dbReference type="Pfam" id="PF07195"/>
    </source>
</evidence>
<keyword evidence="4 5" id="KW-0975">Bacterial flagellum</keyword>
<dbReference type="Pfam" id="PF07195">
    <property type="entry name" value="FliD_C"/>
    <property type="match status" value="1"/>
</dbReference>
<keyword evidence="8" id="KW-0966">Cell projection</keyword>
<keyword evidence="8" id="KW-0969">Cilium</keyword>
<name>A0ABY4TT38_9SPHN</name>
<dbReference type="PANTHER" id="PTHR30288">
    <property type="entry name" value="FLAGELLAR CAP/ASSEMBLY PROTEIN FLID"/>
    <property type="match status" value="1"/>
</dbReference>
<keyword evidence="8" id="KW-0282">Flagellum</keyword>
<evidence type="ECO:0000313" key="8">
    <source>
        <dbReference type="EMBL" id="URW75566.1"/>
    </source>
</evidence>
<dbReference type="PANTHER" id="PTHR30288:SF0">
    <property type="entry name" value="FLAGELLAR HOOK-ASSOCIATED PROTEIN 2"/>
    <property type="match status" value="1"/>
</dbReference>
<dbReference type="Proteomes" id="UP001055580">
    <property type="component" value="Chromosome"/>
</dbReference>
<evidence type="ECO:0000256" key="2">
    <source>
        <dbReference type="ARBA" id="ARBA00011255"/>
    </source>
</evidence>
<protein>
    <recommendedName>
        <fullName evidence="5">Flagellar hook-associated protein 2</fullName>
        <shortName evidence="5">HAP2</shortName>
    </recommendedName>
    <alternativeName>
        <fullName evidence="5">Flagellar cap protein</fullName>
    </alternativeName>
</protein>
<evidence type="ECO:0000256" key="1">
    <source>
        <dbReference type="ARBA" id="ARBA00009764"/>
    </source>
</evidence>
<dbReference type="RefSeq" id="WP_250751895.1">
    <property type="nucleotide sequence ID" value="NZ_CP098401.1"/>
</dbReference>
<feature type="domain" description="Flagellar hook-associated protein 2 N-terminal" evidence="6">
    <location>
        <begin position="13"/>
        <end position="110"/>
    </location>
</feature>
<evidence type="ECO:0000259" key="6">
    <source>
        <dbReference type="Pfam" id="PF02465"/>
    </source>
</evidence>
<accession>A0ABY4TT38</accession>
<evidence type="ECO:0000256" key="3">
    <source>
        <dbReference type="ARBA" id="ARBA00023054"/>
    </source>
</evidence>
<evidence type="ECO:0000256" key="5">
    <source>
        <dbReference type="RuleBase" id="RU362066"/>
    </source>
</evidence>
<dbReference type="EMBL" id="CP098401">
    <property type="protein sequence ID" value="URW75566.1"/>
    <property type="molecule type" value="Genomic_DNA"/>
</dbReference>
<keyword evidence="3" id="KW-0175">Coiled coil</keyword>
<dbReference type="InterPro" id="IPR003481">
    <property type="entry name" value="FliD_N"/>
</dbReference>
<proteinExistence type="inferred from homology"/>
<dbReference type="InterPro" id="IPR040026">
    <property type="entry name" value="FliD"/>
</dbReference>
<comment type="function">
    <text evidence="5">Required for morphogenesis and for the elongation of the flagellar filament by facilitating polymerization of the flagellin monomers at the tip of growing filament. Forms a capping structure, which prevents flagellin subunits (transported through the central channel of the flagellum) from leaking out without polymerization at the distal end.</text>
</comment>
<comment type="similarity">
    <text evidence="1 5">Belongs to the FliD family.</text>
</comment>
<feature type="domain" description="Flagellar hook-associated protein 2 C-terminal" evidence="7">
    <location>
        <begin position="238"/>
        <end position="459"/>
    </location>
</feature>
<comment type="subunit">
    <text evidence="2 5">Homopentamer.</text>
</comment>
<dbReference type="Pfam" id="PF02465">
    <property type="entry name" value="FliD_N"/>
    <property type="match status" value="1"/>
</dbReference>
<evidence type="ECO:0000256" key="4">
    <source>
        <dbReference type="ARBA" id="ARBA00023143"/>
    </source>
</evidence>
<comment type="subcellular location">
    <subcellularLocation>
        <location evidence="5">Secreted</location>
    </subcellularLocation>
    <subcellularLocation>
        <location evidence="5">Bacterial flagellum</location>
    </subcellularLocation>
</comment>
<keyword evidence="5" id="KW-0964">Secreted</keyword>
<dbReference type="InterPro" id="IPR010809">
    <property type="entry name" value="FliD_C"/>
</dbReference>
<gene>
    <name evidence="8" type="primary">fliD</name>
    <name evidence="8" type="ORF">M9980_13725</name>
</gene>
<keyword evidence="9" id="KW-1185">Reference proteome</keyword>
<organism evidence="8 9">
    <name type="scientific">Sphingomonas donggukensis</name>
    <dbReference type="NCBI Taxonomy" id="2949093"/>
    <lineage>
        <taxon>Bacteria</taxon>
        <taxon>Pseudomonadati</taxon>
        <taxon>Pseudomonadota</taxon>
        <taxon>Alphaproteobacteria</taxon>
        <taxon>Sphingomonadales</taxon>
        <taxon>Sphingomonadaceae</taxon>
        <taxon>Sphingomonas</taxon>
    </lineage>
</organism>
<reference evidence="8" key="1">
    <citation type="submission" date="2022-05" db="EMBL/GenBank/DDBJ databases">
        <title>Sphingomonas sp. strain RMG20 Genome sequencing and assembly.</title>
        <authorList>
            <person name="Kim I."/>
        </authorList>
    </citation>
    <scope>NUCLEOTIDE SEQUENCE</scope>
    <source>
        <strain evidence="8">RMG20</strain>
    </source>
</reference>